<dbReference type="AlphaFoldDB" id="A0A0A0KS43"/>
<evidence type="ECO:0000256" key="1">
    <source>
        <dbReference type="SAM" id="MobiDB-lite"/>
    </source>
</evidence>
<feature type="region of interest" description="Disordered" evidence="1">
    <location>
        <begin position="1"/>
        <end position="30"/>
    </location>
</feature>
<reference evidence="2 3" key="1">
    <citation type="journal article" date="2009" name="Nat. Genet.">
        <title>The genome of the cucumber, Cucumis sativus L.</title>
        <authorList>
            <person name="Huang S."/>
            <person name="Li R."/>
            <person name="Zhang Z."/>
            <person name="Li L."/>
            <person name="Gu X."/>
            <person name="Fan W."/>
            <person name="Lucas W.J."/>
            <person name="Wang X."/>
            <person name="Xie B."/>
            <person name="Ni P."/>
            <person name="Ren Y."/>
            <person name="Zhu H."/>
            <person name="Li J."/>
            <person name="Lin K."/>
            <person name="Jin W."/>
            <person name="Fei Z."/>
            <person name="Li G."/>
            <person name="Staub J."/>
            <person name="Kilian A."/>
            <person name="van der Vossen E.A."/>
            <person name="Wu Y."/>
            <person name="Guo J."/>
            <person name="He J."/>
            <person name="Jia Z."/>
            <person name="Ren Y."/>
            <person name="Tian G."/>
            <person name="Lu Y."/>
            <person name="Ruan J."/>
            <person name="Qian W."/>
            <person name="Wang M."/>
            <person name="Huang Q."/>
            <person name="Li B."/>
            <person name="Xuan Z."/>
            <person name="Cao J."/>
            <person name="Asan"/>
            <person name="Wu Z."/>
            <person name="Zhang J."/>
            <person name="Cai Q."/>
            <person name="Bai Y."/>
            <person name="Zhao B."/>
            <person name="Han Y."/>
            <person name="Li Y."/>
            <person name="Li X."/>
            <person name="Wang S."/>
            <person name="Shi Q."/>
            <person name="Liu S."/>
            <person name="Cho W.K."/>
            <person name="Kim J.Y."/>
            <person name="Xu Y."/>
            <person name="Heller-Uszynska K."/>
            <person name="Miao H."/>
            <person name="Cheng Z."/>
            <person name="Zhang S."/>
            <person name="Wu J."/>
            <person name="Yang Y."/>
            <person name="Kang H."/>
            <person name="Li M."/>
            <person name="Liang H."/>
            <person name="Ren X."/>
            <person name="Shi Z."/>
            <person name="Wen M."/>
            <person name="Jian M."/>
            <person name="Yang H."/>
            <person name="Zhang G."/>
            <person name="Yang Z."/>
            <person name="Chen R."/>
            <person name="Liu S."/>
            <person name="Li J."/>
            <person name="Ma L."/>
            <person name="Liu H."/>
            <person name="Zhou Y."/>
            <person name="Zhao J."/>
            <person name="Fang X."/>
            <person name="Li G."/>
            <person name="Fang L."/>
            <person name="Li Y."/>
            <person name="Liu D."/>
            <person name="Zheng H."/>
            <person name="Zhang Y."/>
            <person name="Qin N."/>
            <person name="Li Z."/>
            <person name="Yang G."/>
            <person name="Yang S."/>
            <person name="Bolund L."/>
            <person name="Kristiansen K."/>
            <person name="Zheng H."/>
            <person name="Li S."/>
            <person name="Zhang X."/>
            <person name="Yang H."/>
            <person name="Wang J."/>
            <person name="Sun R."/>
            <person name="Zhang B."/>
            <person name="Jiang S."/>
            <person name="Wang J."/>
            <person name="Du Y."/>
            <person name="Li S."/>
        </authorList>
    </citation>
    <scope>NUCLEOTIDE SEQUENCE [LARGE SCALE GENOMIC DNA]</scope>
    <source>
        <strain evidence="3">cv. 9930</strain>
    </source>
</reference>
<gene>
    <name evidence="2" type="ORF">Csa_5G633820</name>
</gene>
<keyword evidence="3" id="KW-1185">Reference proteome</keyword>
<dbReference type="Proteomes" id="UP000029981">
    <property type="component" value="Chromosome 5"/>
</dbReference>
<dbReference type="STRING" id="3659.A0A0A0KS43"/>
<reference evidence="2 3" key="2">
    <citation type="journal article" date="2009" name="PLoS ONE">
        <title>An integrated genetic and cytogenetic map of the cucumber genome.</title>
        <authorList>
            <person name="Ren Y."/>
            <person name="Zhang Z."/>
            <person name="Liu J."/>
            <person name="Staub J.E."/>
            <person name="Han Y."/>
            <person name="Cheng Z."/>
            <person name="Li X."/>
            <person name="Lu J."/>
            <person name="Miao H."/>
            <person name="Kang H."/>
            <person name="Xie B."/>
            <person name="Gu X."/>
            <person name="Wang X."/>
            <person name="Du Y."/>
            <person name="Jin W."/>
            <person name="Huang S."/>
        </authorList>
    </citation>
    <scope>NUCLEOTIDE SEQUENCE [LARGE SCALE GENOMIC DNA]</scope>
    <source>
        <strain evidence="3">cv. 9930</strain>
    </source>
</reference>
<sequence>MSHPPYQRGKGFPFACGKERKRIPKSPVDSDSQYLHPHIAIFPFMAKGHTIPLLHLLCLLRRRFPHLSLTIFTTPANRPFTSIVFIKEIVYENSI</sequence>
<dbReference type="EMBL" id="CM002926">
    <property type="protein sequence ID" value="KGN52435.1"/>
    <property type="molecule type" value="Genomic_DNA"/>
</dbReference>
<name>A0A0A0KS43_CUCSA</name>
<dbReference type="SUPFAM" id="SSF53756">
    <property type="entry name" value="UDP-Glycosyltransferase/glycogen phosphorylase"/>
    <property type="match status" value="1"/>
</dbReference>
<accession>A0A0A0KS43</accession>
<reference evidence="2 3" key="3">
    <citation type="journal article" date="2010" name="BMC Genomics">
        <title>Transcriptome sequencing and comparative analysis of cucumber flowers with different sex types.</title>
        <authorList>
            <person name="Guo S."/>
            <person name="Zheng Y."/>
            <person name="Joung J.G."/>
            <person name="Liu S."/>
            <person name="Zhang Z."/>
            <person name="Crasta O.R."/>
            <person name="Sobral B.W."/>
            <person name="Xu Y."/>
            <person name="Huang S."/>
            <person name="Fei Z."/>
        </authorList>
    </citation>
    <scope>NUCLEOTIDE SEQUENCE [LARGE SCALE GENOMIC DNA]</scope>
    <source>
        <strain evidence="3">cv. 9930</strain>
    </source>
</reference>
<dbReference type="Gramene" id="KGN52435">
    <property type="protein sequence ID" value="KGN52435"/>
    <property type="gene ID" value="Csa_5G633820"/>
</dbReference>
<evidence type="ECO:0000313" key="3">
    <source>
        <dbReference type="Proteomes" id="UP000029981"/>
    </source>
</evidence>
<evidence type="ECO:0000313" key="2">
    <source>
        <dbReference type="EMBL" id="KGN52435.1"/>
    </source>
</evidence>
<proteinExistence type="predicted"/>
<reference evidence="2 3" key="4">
    <citation type="journal article" date="2011" name="BMC Genomics">
        <title>RNA-Seq improves annotation of protein-coding genes in the cucumber genome.</title>
        <authorList>
            <person name="Li Z."/>
            <person name="Zhang Z."/>
            <person name="Yan P."/>
            <person name="Huang S."/>
            <person name="Fei Z."/>
            <person name="Lin K."/>
        </authorList>
    </citation>
    <scope>NUCLEOTIDE SEQUENCE [LARGE SCALE GENOMIC DNA]</scope>
    <source>
        <strain evidence="3">cv. 9930</strain>
    </source>
</reference>
<organism evidence="2 3">
    <name type="scientific">Cucumis sativus</name>
    <name type="common">Cucumber</name>
    <dbReference type="NCBI Taxonomy" id="3659"/>
    <lineage>
        <taxon>Eukaryota</taxon>
        <taxon>Viridiplantae</taxon>
        <taxon>Streptophyta</taxon>
        <taxon>Embryophyta</taxon>
        <taxon>Tracheophyta</taxon>
        <taxon>Spermatophyta</taxon>
        <taxon>Magnoliopsida</taxon>
        <taxon>eudicotyledons</taxon>
        <taxon>Gunneridae</taxon>
        <taxon>Pentapetalae</taxon>
        <taxon>rosids</taxon>
        <taxon>fabids</taxon>
        <taxon>Cucurbitales</taxon>
        <taxon>Cucurbitaceae</taxon>
        <taxon>Benincaseae</taxon>
        <taxon>Cucumis</taxon>
    </lineage>
</organism>
<dbReference type="Gene3D" id="3.40.50.2000">
    <property type="entry name" value="Glycogen Phosphorylase B"/>
    <property type="match status" value="1"/>
</dbReference>
<protein>
    <submittedName>
        <fullName evidence="2">Uncharacterized protein</fullName>
    </submittedName>
</protein>